<accession>A0AAE9Z174</accession>
<protein>
    <submittedName>
        <fullName evidence="1">Uncharacterized protein</fullName>
    </submittedName>
</protein>
<reference evidence="1 2" key="1">
    <citation type="journal article" date="2015" name="Genome Announc.">
        <title>Draft Genome Sequences of Marine Isolates of Thalassomonas viridans and Thalassomonas actiniarum.</title>
        <authorList>
            <person name="Olonade I."/>
            <person name="van Zyl L.J."/>
            <person name="Trindade M."/>
        </authorList>
    </citation>
    <scope>NUCLEOTIDE SEQUENCE [LARGE SCALE GENOMIC DNA]</scope>
    <source>
        <strain evidence="1 2">XOM25</strain>
    </source>
</reference>
<keyword evidence="2" id="KW-1185">Reference proteome</keyword>
<evidence type="ECO:0000313" key="2">
    <source>
        <dbReference type="Proteomes" id="UP000032352"/>
    </source>
</evidence>
<dbReference type="AlphaFoldDB" id="A0AAE9Z174"/>
<reference evidence="1 2" key="2">
    <citation type="journal article" date="2022" name="Mar. Drugs">
        <title>Bioassay-Guided Fractionation Leads to the Detection of Cholic Acid Generated by the Rare Thalassomonas sp.</title>
        <authorList>
            <person name="Pheiffer F."/>
            <person name="Schneider Y.K."/>
            <person name="Hansen E.H."/>
            <person name="Andersen J.H."/>
            <person name="Isaksson J."/>
            <person name="Busche T."/>
            <person name="R C."/>
            <person name="Kalinowski J."/>
            <person name="Zyl L.V."/>
            <person name="Trindade M."/>
        </authorList>
    </citation>
    <scope>NUCLEOTIDE SEQUENCE [LARGE SCALE GENOMIC DNA]</scope>
    <source>
        <strain evidence="1 2">XOM25</strain>
    </source>
</reference>
<proteinExistence type="predicted"/>
<dbReference type="RefSeq" id="WP_152647083.1">
    <property type="nucleotide sequence ID" value="NZ_CP059733.1"/>
</dbReference>
<organism evidence="1 2">
    <name type="scientific">Thalassomonas viridans</name>
    <dbReference type="NCBI Taxonomy" id="137584"/>
    <lineage>
        <taxon>Bacteria</taxon>
        <taxon>Pseudomonadati</taxon>
        <taxon>Pseudomonadota</taxon>
        <taxon>Gammaproteobacteria</taxon>
        <taxon>Alteromonadales</taxon>
        <taxon>Colwelliaceae</taxon>
        <taxon>Thalassomonas</taxon>
    </lineage>
</organism>
<evidence type="ECO:0000313" key="1">
    <source>
        <dbReference type="EMBL" id="WDE03323.1"/>
    </source>
</evidence>
<dbReference type="EMBL" id="CP059733">
    <property type="protein sequence ID" value="WDE03323.1"/>
    <property type="molecule type" value="Genomic_DNA"/>
</dbReference>
<dbReference type="KEGG" id="tvd:SG34_018195"/>
<sequence>MSLLLLLQSTPKVAGFAVIDSQLASSTWQLLRRSYQQAQAEDAKAVFSVRQEELIGISALLQRLYPGIVTDFTLSKSALLAAATLELPVPGSLKYFNVSITVLPSKKGINLVSVEFGHLSFPGNWLLNILQWQLNERLGDNLGSELLDRVGAVRVSADRFSVDYRLAGSRQSLAKFVQTEFLLVKLRLAADIDLVLVRQYYLALLAYVEKNLKQRLLSRFLGHMFTLAQQRSQSTSSEGSVAENRAAMLALIWYLGPDKLSSIFDSGEGMSATQFLKRRQLRDSLVLHQRVDLQKHFVYSMALQLLANSKTSNIAGEVKELLDAGFGSGFSFVDLLADKAGSRLALLATKSKTSANRVQALLAGDLDDTGIMPFPLGLPEDIHSLQFQTHYRNVNSAAYQQMLQRIESLLALIAVYQVR</sequence>
<name>A0AAE9Z174_9GAMM</name>
<gene>
    <name evidence="1" type="ORF">SG34_018195</name>
</gene>
<dbReference type="Proteomes" id="UP000032352">
    <property type="component" value="Chromosome"/>
</dbReference>